<dbReference type="Pfam" id="PF01565">
    <property type="entry name" value="FAD_binding_4"/>
    <property type="match status" value="1"/>
</dbReference>
<dbReference type="Proteomes" id="UP001152087">
    <property type="component" value="Unassembled WGS sequence"/>
</dbReference>
<evidence type="ECO:0000256" key="4">
    <source>
        <dbReference type="ARBA" id="ARBA00022827"/>
    </source>
</evidence>
<keyword evidence="8" id="KW-1185">Reference proteome</keyword>
<comment type="similarity">
    <text evidence="2">Belongs to the oxygen-dependent FAD-linked oxidoreductase family.</text>
</comment>
<dbReference type="InterPro" id="IPR036318">
    <property type="entry name" value="FAD-bd_PCMH-like_sf"/>
</dbReference>
<dbReference type="EMBL" id="JAOQAV010000375">
    <property type="protein sequence ID" value="KAJ4175679.1"/>
    <property type="molecule type" value="Genomic_DNA"/>
</dbReference>
<evidence type="ECO:0000259" key="6">
    <source>
        <dbReference type="PROSITE" id="PS51387"/>
    </source>
</evidence>
<organism evidence="7 8">
    <name type="scientific">Fusarium falciforme</name>
    <dbReference type="NCBI Taxonomy" id="195108"/>
    <lineage>
        <taxon>Eukaryota</taxon>
        <taxon>Fungi</taxon>
        <taxon>Dikarya</taxon>
        <taxon>Ascomycota</taxon>
        <taxon>Pezizomycotina</taxon>
        <taxon>Sordariomycetes</taxon>
        <taxon>Hypocreomycetidae</taxon>
        <taxon>Hypocreales</taxon>
        <taxon>Nectriaceae</taxon>
        <taxon>Fusarium</taxon>
        <taxon>Fusarium solani species complex</taxon>
    </lineage>
</organism>
<evidence type="ECO:0000256" key="3">
    <source>
        <dbReference type="ARBA" id="ARBA00022630"/>
    </source>
</evidence>
<feature type="domain" description="FAD-binding PCMH-type" evidence="6">
    <location>
        <begin position="28"/>
        <end position="200"/>
    </location>
</feature>
<dbReference type="InterPro" id="IPR016166">
    <property type="entry name" value="FAD-bd_PCMH"/>
</dbReference>
<dbReference type="InterPro" id="IPR016167">
    <property type="entry name" value="FAD-bd_PCMH_sub1"/>
</dbReference>
<evidence type="ECO:0000313" key="8">
    <source>
        <dbReference type="Proteomes" id="UP001152087"/>
    </source>
</evidence>
<dbReference type="GO" id="GO:0016491">
    <property type="term" value="F:oxidoreductase activity"/>
    <property type="evidence" value="ECO:0007669"/>
    <property type="project" value="UniProtKB-KW"/>
</dbReference>
<proteinExistence type="inferred from homology"/>
<dbReference type="PROSITE" id="PS00862">
    <property type="entry name" value="OX2_COVAL_FAD"/>
    <property type="match status" value="1"/>
</dbReference>
<evidence type="ECO:0000256" key="1">
    <source>
        <dbReference type="ARBA" id="ARBA00001974"/>
    </source>
</evidence>
<dbReference type="SUPFAM" id="SSF56176">
    <property type="entry name" value="FAD-binding/transporter-associated domain-like"/>
    <property type="match status" value="1"/>
</dbReference>
<dbReference type="InterPro" id="IPR016169">
    <property type="entry name" value="FAD-bd_PCMH_sub2"/>
</dbReference>
<keyword evidence="3" id="KW-0285">Flavoprotein</keyword>
<protein>
    <recommendedName>
        <fullName evidence="6">FAD-binding PCMH-type domain-containing protein</fullName>
    </recommendedName>
</protein>
<gene>
    <name evidence="7" type="ORF">NW755_014810</name>
</gene>
<comment type="cofactor">
    <cofactor evidence="1">
        <name>FAD</name>
        <dbReference type="ChEBI" id="CHEBI:57692"/>
    </cofactor>
</comment>
<evidence type="ECO:0000256" key="5">
    <source>
        <dbReference type="ARBA" id="ARBA00023002"/>
    </source>
</evidence>
<evidence type="ECO:0000313" key="7">
    <source>
        <dbReference type="EMBL" id="KAJ4175679.1"/>
    </source>
</evidence>
<dbReference type="Gene3D" id="3.30.43.10">
    <property type="entry name" value="Uridine Diphospho-n-acetylenolpyruvylglucosamine Reductase, domain 2"/>
    <property type="match status" value="1"/>
</dbReference>
<dbReference type="AlphaFoldDB" id="A0A9W8USL7"/>
<dbReference type="InterPro" id="IPR006093">
    <property type="entry name" value="Oxy_OxRdtase_FAD_BS"/>
</dbReference>
<sequence>MEIVWRHSSDPEAYEKARLDRQFNRRVPNRYPRAVVSPRTESEIVEAVQLARKIGCRVAVRSGGHSFPAWGVRDNSILIDLGNYHEIDVDKEKRTARVSPSTTGRVLDTKLTQEYGLMFGGGHCPDVGMGGLLLQGGMGWNCRNWGWSCEKLDAVDAVTADGKLVHCNLQENSDLFWAARGAGPGFPGVVTRFHVQLRPAPRVFRSSGYIFPASMYQEAFDWVLKITPTFDESTEISAVGHYPPGLDQICFAVFFITMKDTVQEAEEALLPAQQTRPEGALQEWFCKEDSLAQEYDNQDAAYPSNRRYRTENAFIRNDADVPAVLKDAFLTLPTNQFAVLWYPMYPCSRRKLPDMAVSLQSDHYVAIYSFWEDEKDDEKCTSWVHRIIRQMERSSEGSYLGDADFEMRVSKYWGDAQGQRLKEIRQKWDPEGRICGYLDASDISGSNGLPNRHEWKL</sequence>
<dbReference type="PROSITE" id="PS51387">
    <property type="entry name" value="FAD_PCMH"/>
    <property type="match status" value="1"/>
</dbReference>
<comment type="caution">
    <text evidence="7">The sequence shown here is derived from an EMBL/GenBank/DDBJ whole genome shotgun (WGS) entry which is preliminary data.</text>
</comment>
<dbReference type="PANTHER" id="PTHR42973">
    <property type="entry name" value="BINDING OXIDOREDUCTASE, PUTATIVE (AFU_ORTHOLOGUE AFUA_1G17690)-RELATED"/>
    <property type="match status" value="1"/>
</dbReference>
<name>A0A9W8USL7_9HYPO</name>
<dbReference type="PANTHER" id="PTHR42973:SF39">
    <property type="entry name" value="FAD-BINDING PCMH-TYPE DOMAIN-CONTAINING PROTEIN"/>
    <property type="match status" value="1"/>
</dbReference>
<dbReference type="InterPro" id="IPR006094">
    <property type="entry name" value="Oxid_FAD_bind_N"/>
</dbReference>
<keyword evidence="4" id="KW-0274">FAD</keyword>
<dbReference type="Gene3D" id="3.30.465.10">
    <property type="match status" value="1"/>
</dbReference>
<dbReference type="GO" id="GO:0071949">
    <property type="term" value="F:FAD binding"/>
    <property type="evidence" value="ECO:0007669"/>
    <property type="project" value="InterPro"/>
</dbReference>
<dbReference type="InterPro" id="IPR050416">
    <property type="entry name" value="FAD-linked_Oxidoreductase"/>
</dbReference>
<keyword evidence="5" id="KW-0560">Oxidoreductase</keyword>
<reference evidence="7" key="1">
    <citation type="submission" date="2022-09" db="EMBL/GenBank/DDBJ databases">
        <title>Fusarium specimens isolated from Avocado Roots.</title>
        <authorList>
            <person name="Stajich J."/>
            <person name="Roper C."/>
            <person name="Heimlech-Rivalta G."/>
        </authorList>
    </citation>
    <scope>NUCLEOTIDE SEQUENCE</scope>
    <source>
        <strain evidence="7">A02</strain>
    </source>
</reference>
<accession>A0A9W8USL7</accession>
<evidence type="ECO:0000256" key="2">
    <source>
        <dbReference type="ARBA" id="ARBA00005466"/>
    </source>
</evidence>
<dbReference type="Gene3D" id="3.40.462.20">
    <property type="match status" value="1"/>
</dbReference>